<comment type="caution">
    <text evidence="9">The sequence shown here is derived from an EMBL/GenBank/DDBJ whole genome shotgun (WGS) entry which is preliminary data.</text>
</comment>
<proteinExistence type="inferred from homology"/>
<dbReference type="PANTHER" id="PTHR34353">
    <property type="entry name" value="CRISPR-ASSOCIATED ENDONUCLEASE CAS1 1"/>
    <property type="match status" value="1"/>
</dbReference>
<keyword evidence="1 8" id="KW-0540">Nuclease</keyword>
<dbReference type="InterPro" id="IPR033641">
    <property type="entry name" value="Cas1_I-E"/>
</dbReference>
<dbReference type="Proteomes" id="UP000006329">
    <property type="component" value="Unassembled WGS sequence"/>
</dbReference>
<dbReference type="AlphaFoldDB" id="A0A0E2BAW9"/>
<keyword evidence="2 8" id="KW-0479">Metal-binding</keyword>
<dbReference type="GO" id="GO:0043571">
    <property type="term" value="P:maintenance of CRISPR repeat elements"/>
    <property type="evidence" value="ECO:0007669"/>
    <property type="project" value="UniProtKB-UniRule"/>
</dbReference>
<dbReference type="InterPro" id="IPR042206">
    <property type="entry name" value="CRISPR-assoc_Cas1_C"/>
</dbReference>
<comment type="cofactor">
    <cofactor evidence="8">
        <name>Mg(2+)</name>
        <dbReference type="ChEBI" id="CHEBI:18420"/>
    </cofactor>
    <cofactor evidence="8">
        <name>Mn(2+)</name>
        <dbReference type="ChEBI" id="CHEBI:29035"/>
    </cofactor>
</comment>
<evidence type="ECO:0000256" key="6">
    <source>
        <dbReference type="ARBA" id="ARBA00023118"/>
    </source>
</evidence>
<comment type="subunit">
    <text evidence="8">Homodimer, forms a heterotetramer with a Cas2 homodimer.</text>
</comment>
<dbReference type="PANTHER" id="PTHR34353:SF3">
    <property type="entry name" value="CRISPR-ASSOCIATED ENDONUCLEASE CAS1"/>
    <property type="match status" value="1"/>
</dbReference>
<evidence type="ECO:0000256" key="7">
    <source>
        <dbReference type="ARBA" id="ARBA00023125"/>
    </source>
</evidence>
<dbReference type="NCBIfam" id="TIGR00287">
    <property type="entry name" value="cas1"/>
    <property type="match status" value="1"/>
</dbReference>
<feature type="binding site" evidence="8">
    <location>
        <position position="141"/>
    </location>
    <ligand>
        <name>Mn(2+)</name>
        <dbReference type="ChEBI" id="CHEBI:29035"/>
    </ligand>
</feature>
<dbReference type="RefSeq" id="WP_004465611.1">
    <property type="nucleotide sequence ID" value="NZ_AHON02000067.1"/>
</dbReference>
<feature type="binding site" evidence="8">
    <location>
        <position position="221"/>
    </location>
    <ligand>
        <name>Mn(2+)</name>
        <dbReference type="ChEBI" id="CHEBI:29035"/>
    </ligand>
</feature>
<dbReference type="GO" id="GO:0003677">
    <property type="term" value="F:DNA binding"/>
    <property type="evidence" value="ECO:0007669"/>
    <property type="project" value="UniProtKB-KW"/>
</dbReference>
<protein>
    <recommendedName>
        <fullName evidence="8">CRISPR-associated endonuclease Cas1</fullName>
        <ecNumber evidence="8">3.1.-.-</ecNumber>
    </recommendedName>
</protein>
<dbReference type="GO" id="GO:0046872">
    <property type="term" value="F:metal ion binding"/>
    <property type="evidence" value="ECO:0007669"/>
    <property type="project" value="UniProtKB-UniRule"/>
</dbReference>
<evidence type="ECO:0000256" key="4">
    <source>
        <dbReference type="ARBA" id="ARBA00022801"/>
    </source>
</evidence>
<dbReference type="Gene3D" id="1.20.120.920">
    <property type="entry name" value="CRISPR-associated endonuclease Cas1, C-terminal domain"/>
    <property type="match status" value="1"/>
</dbReference>
<comment type="similarity">
    <text evidence="8">Belongs to the CRISPR-associated endonuclease Cas1 family.</text>
</comment>
<dbReference type="InterPro" id="IPR042211">
    <property type="entry name" value="CRISPR-assoc_Cas1_N"/>
</dbReference>
<keyword evidence="3 8" id="KW-0255">Endonuclease</keyword>
<keyword evidence="10" id="KW-1185">Reference proteome</keyword>
<keyword evidence="6 8" id="KW-0051">Antiviral defense</keyword>
<comment type="function">
    <text evidence="8">CRISPR (clustered regularly interspaced short palindromic repeat), is an adaptive immune system that provides protection against mobile genetic elements (viruses, transposable elements and conjugative plasmids). CRISPR clusters contain spacers, sequences complementary to antecedent mobile elements, and target invading nucleic acids. CRISPR clusters are transcribed and processed into CRISPR RNA (crRNA). Acts as a dsDNA endonuclease. Involved in the integration of spacer DNA into the CRISPR cassette.</text>
</comment>
<reference evidence="9" key="1">
    <citation type="submission" date="2012-10" db="EMBL/GenBank/DDBJ databases">
        <authorList>
            <person name="Harkins D.M."/>
            <person name="Durkin A.S."/>
            <person name="Brinkac L.M."/>
            <person name="Haft D.H."/>
            <person name="Selengut J.D."/>
            <person name="Sanka R."/>
            <person name="DePew J."/>
            <person name="Purushe J."/>
            <person name="Matthias M.A."/>
            <person name="Vinetz J.M."/>
            <person name="Sutton G.G."/>
            <person name="Nierman W.C."/>
            <person name="Fouts D.E."/>
        </authorList>
    </citation>
    <scope>NUCLEOTIDE SEQUENCE [LARGE SCALE GENOMIC DNA]</scope>
    <source>
        <strain evidence="9">MOR084</strain>
    </source>
</reference>
<evidence type="ECO:0000313" key="9">
    <source>
        <dbReference type="EMBL" id="EKO32488.1"/>
    </source>
</evidence>
<organism evidence="9 10">
    <name type="scientific">Leptospira santarosai str. MOR084</name>
    <dbReference type="NCBI Taxonomy" id="1049984"/>
    <lineage>
        <taxon>Bacteria</taxon>
        <taxon>Pseudomonadati</taxon>
        <taxon>Spirochaetota</taxon>
        <taxon>Spirochaetia</taxon>
        <taxon>Leptospirales</taxon>
        <taxon>Leptospiraceae</taxon>
        <taxon>Leptospira</taxon>
    </lineage>
</organism>
<dbReference type="NCBIfam" id="TIGR03638">
    <property type="entry name" value="cas1_ECOLI"/>
    <property type="match status" value="1"/>
</dbReference>
<accession>A0A0E2BAW9</accession>
<keyword evidence="5 8" id="KW-0460">Magnesium</keyword>
<dbReference type="EC" id="3.1.-.-" evidence="8"/>
<evidence type="ECO:0000256" key="1">
    <source>
        <dbReference type="ARBA" id="ARBA00022722"/>
    </source>
</evidence>
<keyword evidence="7 8" id="KW-0238">DNA-binding</keyword>
<dbReference type="InterPro" id="IPR002729">
    <property type="entry name" value="CRISPR-assoc_Cas1"/>
</dbReference>
<evidence type="ECO:0000256" key="5">
    <source>
        <dbReference type="ARBA" id="ARBA00022842"/>
    </source>
</evidence>
<dbReference type="InterPro" id="IPR050646">
    <property type="entry name" value="Cas1"/>
</dbReference>
<dbReference type="Pfam" id="PF01867">
    <property type="entry name" value="Cas_Cas1"/>
    <property type="match status" value="1"/>
</dbReference>
<dbReference type="GO" id="GO:0004520">
    <property type="term" value="F:DNA endonuclease activity"/>
    <property type="evidence" value="ECO:0007669"/>
    <property type="project" value="InterPro"/>
</dbReference>
<feature type="binding site" evidence="8">
    <location>
        <position position="208"/>
    </location>
    <ligand>
        <name>Mn(2+)</name>
        <dbReference type="ChEBI" id="CHEBI:29035"/>
    </ligand>
</feature>
<keyword evidence="8" id="KW-0464">Manganese</keyword>
<keyword evidence="4 8" id="KW-0378">Hydrolase</keyword>
<evidence type="ECO:0000256" key="3">
    <source>
        <dbReference type="ARBA" id="ARBA00022759"/>
    </source>
</evidence>
<name>A0A0E2BAW9_9LEPT</name>
<dbReference type="GO" id="GO:0016787">
    <property type="term" value="F:hydrolase activity"/>
    <property type="evidence" value="ECO:0007669"/>
    <property type="project" value="UniProtKB-KW"/>
</dbReference>
<dbReference type="CDD" id="cd09719">
    <property type="entry name" value="Cas1_I-E"/>
    <property type="match status" value="1"/>
</dbReference>
<evidence type="ECO:0000256" key="8">
    <source>
        <dbReference type="HAMAP-Rule" id="MF_01470"/>
    </source>
</evidence>
<dbReference type="InterPro" id="IPR019851">
    <property type="entry name" value="CRISPR-assoc_Cas1_ECOLI"/>
</dbReference>
<evidence type="ECO:0000313" key="10">
    <source>
        <dbReference type="Proteomes" id="UP000006329"/>
    </source>
</evidence>
<dbReference type="Gene3D" id="3.100.10.20">
    <property type="entry name" value="CRISPR-associated endonuclease Cas1, N-terminal domain"/>
    <property type="match status" value="1"/>
</dbReference>
<gene>
    <name evidence="9" type="primary">cas1e</name>
    <name evidence="8" type="synonym">cas1</name>
    <name evidence="9" type="ORF">LEP1GSC179_2238</name>
</gene>
<dbReference type="GO" id="GO:0051607">
    <property type="term" value="P:defense response to virus"/>
    <property type="evidence" value="ECO:0007669"/>
    <property type="project" value="UniProtKB-UniRule"/>
</dbReference>
<dbReference type="HAMAP" id="MF_01470">
    <property type="entry name" value="Cas1"/>
    <property type="match status" value="1"/>
</dbReference>
<sequence length="294" mass="33500">MPNRNLQELPKFEDNWSHLYFEKGRIDQFQKSIGFHYLDKVVPIPIETIGLLLLGPGTSITHEAIKRISDSRCLLAWTGEGGVRFYSAGYTGTYSARNLLRQVVAYGDPKERDFVIRRMYQFRFSDEIPADATIEQIRGLEGARVRKIYREWSENSGVPWKSRSYDQNSWDWSDPINRALSSANACLYGVVHAAILQSGFSPAIGFVHTGKQLSFVYDIADLYKAEITIPLAFEVTAEDATNVERRVRFACRDKFKHSKLLKRIIPDIKELIYGGSDFGESEDFSEGRDVAVSH</sequence>
<dbReference type="EMBL" id="AHON02000067">
    <property type="protein sequence ID" value="EKO32488.1"/>
    <property type="molecule type" value="Genomic_DNA"/>
</dbReference>
<evidence type="ECO:0000256" key="2">
    <source>
        <dbReference type="ARBA" id="ARBA00022723"/>
    </source>
</evidence>